<comment type="similarity">
    <text evidence="1">Belongs to the GeBP family.</text>
</comment>
<feature type="domain" description="Glabrous enhancer-binding protein-like DBD" evidence="3">
    <location>
        <begin position="616"/>
        <end position="710"/>
    </location>
</feature>
<protein>
    <recommendedName>
        <fullName evidence="3">Glabrous enhancer-binding protein-like DBD domain-containing protein</fullName>
    </recommendedName>
</protein>
<dbReference type="GO" id="GO:0006355">
    <property type="term" value="P:regulation of DNA-templated transcription"/>
    <property type="evidence" value="ECO:0007669"/>
    <property type="project" value="InterPro"/>
</dbReference>
<dbReference type="OrthoDB" id="1304626at2759"/>
<name>A0A9J5ZKM2_SOLCO</name>
<gene>
    <name evidence="4" type="ORF">H5410_023963</name>
</gene>
<dbReference type="Pfam" id="PF04504">
    <property type="entry name" value="GeBP-like_DBD"/>
    <property type="match status" value="1"/>
</dbReference>
<dbReference type="InterPro" id="IPR007592">
    <property type="entry name" value="GEBP"/>
</dbReference>
<proteinExistence type="inferred from homology"/>
<reference evidence="4 5" key="1">
    <citation type="submission" date="2020-09" db="EMBL/GenBank/DDBJ databases">
        <title>De no assembly of potato wild relative species, Solanum commersonii.</title>
        <authorList>
            <person name="Cho K."/>
        </authorList>
    </citation>
    <scope>NUCLEOTIDE SEQUENCE [LARGE SCALE GENOMIC DNA]</scope>
    <source>
        <strain evidence="4">LZ3.2</strain>
        <tissue evidence="4">Leaf</tissue>
    </source>
</reference>
<keyword evidence="5" id="KW-1185">Reference proteome</keyword>
<feature type="region of interest" description="Disordered" evidence="2">
    <location>
        <begin position="676"/>
        <end position="697"/>
    </location>
</feature>
<feature type="compositionally biased region" description="Polar residues" evidence="2">
    <location>
        <begin position="30"/>
        <end position="81"/>
    </location>
</feature>
<feature type="region of interest" description="Disordered" evidence="2">
    <location>
        <begin position="19"/>
        <end position="96"/>
    </location>
</feature>
<comment type="caution">
    <text evidence="4">The sequence shown here is derived from an EMBL/GenBank/DDBJ whole genome shotgun (WGS) entry which is preliminary data.</text>
</comment>
<dbReference type="EMBL" id="JACXVP010000004">
    <property type="protein sequence ID" value="KAG5612682.1"/>
    <property type="molecule type" value="Genomic_DNA"/>
</dbReference>
<dbReference type="Proteomes" id="UP000824120">
    <property type="component" value="Chromosome 4"/>
</dbReference>
<evidence type="ECO:0000259" key="3">
    <source>
        <dbReference type="Pfam" id="PF04504"/>
    </source>
</evidence>
<dbReference type="PANTHER" id="PTHR31662:SF104">
    <property type="entry name" value="LISH DOMAIN-CONTAINING PROTEIN C1711.05-LIKE"/>
    <property type="match status" value="1"/>
</dbReference>
<dbReference type="InterPro" id="IPR053932">
    <property type="entry name" value="GeBP-like_DBD"/>
</dbReference>
<evidence type="ECO:0000313" key="5">
    <source>
        <dbReference type="Proteomes" id="UP000824120"/>
    </source>
</evidence>
<feature type="compositionally biased region" description="Acidic residues" evidence="2">
    <location>
        <begin position="511"/>
        <end position="523"/>
    </location>
</feature>
<organism evidence="4 5">
    <name type="scientific">Solanum commersonii</name>
    <name type="common">Commerson's wild potato</name>
    <name type="synonym">Commerson's nightshade</name>
    <dbReference type="NCBI Taxonomy" id="4109"/>
    <lineage>
        <taxon>Eukaryota</taxon>
        <taxon>Viridiplantae</taxon>
        <taxon>Streptophyta</taxon>
        <taxon>Embryophyta</taxon>
        <taxon>Tracheophyta</taxon>
        <taxon>Spermatophyta</taxon>
        <taxon>Magnoliopsida</taxon>
        <taxon>eudicotyledons</taxon>
        <taxon>Gunneridae</taxon>
        <taxon>Pentapetalae</taxon>
        <taxon>asterids</taxon>
        <taxon>lamiids</taxon>
        <taxon>Solanales</taxon>
        <taxon>Solanaceae</taxon>
        <taxon>Solanoideae</taxon>
        <taxon>Solaneae</taxon>
        <taxon>Solanum</taxon>
    </lineage>
</organism>
<evidence type="ECO:0000256" key="1">
    <source>
        <dbReference type="ARBA" id="ARBA00010820"/>
    </source>
</evidence>
<feature type="compositionally biased region" description="Low complexity" evidence="2">
    <location>
        <begin position="497"/>
        <end position="510"/>
    </location>
</feature>
<dbReference type="GO" id="GO:0005634">
    <property type="term" value="C:nucleus"/>
    <property type="evidence" value="ECO:0007669"/>
    <property type="project" value="TreeGrafter"/>
</dbReference>
<evidence type="ECO:0000256" key="2">
    <source>
        <dbReference type="SAM" id="MobiDB-lite"/>
    </source>
</evidence>
<evidence type="ECO:0000313" key="4">
    <source>
        <dbReference type="EMBL" id="KAG5612682.1"/>
    </source>
</evidence>
<dbReference type="PANTHER" id="PTHR31662">
    <property type="entry name" value="BNAANNG10740D PROTEIN-RELATED"/>
    <property type="match status" value="1"/>
</dbReference>
<sequence>MACLWDFLIDVVDVDDASGTREDQAAQEEPNVSTGATQSPFTTQDEPNESTGAAQSSFTTQKGETHQSQKQGNSFKASSSKVNEKGRCKKRKTTEDDNETVLKGLMEVMKQFTESHDKRMASLIDKLGERDLSEIRGKIFSIIGSPAFEIYNSDERVKATMGITQDIKRMEFFLSISELERHTNSDALQIAQNADPNDYSVGVITKIQSEIQSTQMLFCQNYHVGNGKQSIIKIGSPTKRRSNMSQKRARVWTQEEELTLVDGLKKLCANDWKEDDGTFKHGYLMELEQHMNDCHPNSGLQALPHIFSKIRGWKKHYMTLSLVKSRSGLGFRYIDGTILVEDPKAWDDFIKVDPYAKSMTFRKWPLFVDWEEIFRKDGATEQSAEGPEVGVQEIERIEAQEVANDMSFEFPIIVVDEDGAPAKKEDQIAQGEPSVSAGATQKSSRERRRRRIRRGDGSFFPGNADTESGSGSGSGSESESESEPEQEQPLKKPPVAAPKKPQPQDDSSSSTEEESDSESEPDPETQKPNPVVKPIASKPMDEPKKAAPIVEKKPKSKADSTAKLTSPKKSTAVVGAKRPVDDGEAKESKRSKKKPEKQIETPVSKTPTDDVKRQLFQRLWSEDDEIAILKGMTDYRSKKKADPVADLSAFHEFIKKSLHVDVSKAQLQDKIRRLKKKYENNAGKEKKGKERTFSKPHEQKAYELSQKVWGKEKTDKVPVEVVKVENVTASKGRSNSGGEDNGVLDVVKEEKLSAEVEKTVEVTPNLNLTSCGGSVAALEKWLEEYSGLLSIEKLDEIKKKSTSLQVAEAGLCLRRVSLIAEQGELMRKAMNASGIDI</sequence>
<dbReference type="AlphaFoldDB" id="A0A9J5ZKM2"/>
<accession>A0A9J5ZKM2</accession>
<feature type="region of interest" description="Disordered" evidence="2">
    <location>
        <begin position="422"/>
        <end position="610"/>
    </location>
</feature>
<feature type="compositionally biased region" description="Basic and acidic residues" evidence="2">
    <location>
        <begin position="578"/>
        <end position="588"/>
    </location>
</feature>
<feature type="compositionally biased region" description="Basic and acidic residues" evidence="2">
    <location>
        <begin position="539"/>
        <end position="560"/>
    </location>
</feature>